<proteinExistence type="predicted"/>
<dbReference type="Pfam" id="PF10722">
    <property type="entry name" value="YbjN"/>
    <property type="match status" value="1"/>
</dbReference>
<dbReference type="CDD" id="cd17033">
    <property type="entry name" value="DR1245-like"/>
    <property type="match status" value="1"/>
</dbReference>
<dbReference type="EMBL" id="JACATZ010000001">
    <property type="protein sequence ID" value="NWJ45566.1"/>
    <property type="molecule type" value="Genomic_DNA"/>
</dbReference>
<accession>A0A8T7M2T8</accession>
<gene>
    <name evidence="1" type="ORF">HXX08_06785</name>
    <name evidence="2" type="ORF">OZ401_000705</name>
</gene>
<evidence type="ECO:0000313" key="1">
    <source>
        <dbReference type="EMBL" id="NWJ45566.1"/>
    </source>
</evidence>
<dbReference type="EMBL" id="CP128399">
    <property type="protein sequence ID" value="WJW67439.1"/>
    <property type="molecule type" value="Genomic_DNA"/>
</dbReference>
<dbReference type="Proteomes" id="UP001431572">
    <property type="component" value="Chromosome 1"/>
</dbReference>
<name>A0A8T7M2T8_9CHLR</name>
<sequence length="151" mass="17003">MPKPSLFAIALEFFNSLDWHYEIAGDGTALKVNFEGENGEWQCYADIKEDEEQFVFYSVCPETTLREHRSVMAEFLTRANYGIIIGNFEMDFEDGQISYKTSIDVEGASLTTALLQRLVESNLDMMDLFLPGIRAINQGKMTPAEALAKIG</sequence>
<protein>
    <submittedName>
        <fullName evidence="1">YbjN domain-containing protein</fullName>
    </submittedName>
</protein>
<keyword evidence="4" id="KW-1185">Reference proteome</keyword>
<reference evidence="2" key="2">
    <citation type="journal article" date="2024" name="Nature">
        <title>Anoxygenic phototroph of the Chloroflexota uses a type I reaction centre.</title>
        <authorList>
            <person name="Tsuji J.M."/>
            <person name="Shaw N.A."/>
            <person name="Nagashima S."/>
            <person name="Venkiteswaran J.J."/>
            <person name="Schiff S.L."/>
            <person name="Watanabe T."/>
            <person name="Fukui M."/>
            <person name="Hanada S."/>
            <person name="Tank M."/>
            <person name="Neufeld J.D."/>
        </authorList>
    </citation>
    <scope>NUCLEOTIDE SEQUENCE</scope>
    <source>
        <strain evidence="2">L227-S17</strain>
    </source>
</reference>
<organism evidence="1 3">
    <name type="scientific">Candidatus Chlorohelix allophototropha</name>
    <dbReference type="NCBI Taxonomy" id="3003348"/>
    <lineage>
        <taxon>Bacteria</taxon>
        <taxon>Bacillati</taxon>
        <taxon>Chloroflexota</taxon>
        <taxon>Chloroflexia</taxon>
        <taxon>Candidatus Chloroheliales</taxon>
        <taxon>Candidatus Chloroheliaceae</taxon>
        <taxon>Candidatus Chlorohelix</taxon>
    </lineage>
</organism>
<evidence type="ECO:0000313" key="4">
    <source>
        <dbReference type="Proteomes" id="UP001431572"/>
    </source>
</evidence>
<dbReference type="Proteomes" id="UP000521676">
    <property type="component" value="Unassembled WGS sequence"/>
</dbReference>
<reference evidence="1 3" key="1">
    <citation type="submission" date="2020-06" db="EMBL/GenBank/DDBJ databases">
        <title>Anoxygenic phototrophic Chloroflexota member uses a Type I reaction center.</title>
        <authorList>
            <person name="Tsuji J.M."/>
            <person name="Shaw N.A."/>
            <person name="Nagashima S."/>
            <person name="Venkiteswaran J."/>
            <person name="Schiff S.L."/>
            <person name="Hanada S."/>
            <person name="Tank M."/>
            <person name="Neufeld J.D."/>
        </authorList>
    </citation>
    <scope>NUCLEOTIDE SEQUENCE [LARGE SCALE GENOMIC DNA]</scope>
    <source>
        <strain evidence="1">L227-S17</strain>
    </source>
</reference>
<evidence type="ECO:0000313" key="2">
    <source>
        <dbReference type="EMBL" id="WJW67439.1"/>
    </source>
</evidence>
<evidence type="ECO:0000313" key="3">
    <source>
        <dbReference type="Proteomes" id="UP000521676"/>
    </source>
</evidence>
<dbReference type="RefSeq" id="WP_341469332.1">
    <property type="nucleotide sequence ID" value="NZ_CP128399.1"/>
</dbReference>
<dbReference type="AlphaFoldDB" id="A0A8T7M2T8"/>
<dbReference type="InterPro" id="IPR019660">
    <property type="entry name" value="Put_sensory_transdc_reg_YbjN"/>
</dbReference>